<proteinExistence type="predicted"/>
<dbReference type="Proteomes" id="UP000486351">
    <property type="component" value="Unassembled WGS sequence"/>
</dbReference>
<evidence type="ECO:0000313" key="2">
    <source>
        <dbReference type="Proteomes" id="UP000486351"/>
    </source>
</evidence>
<sequence>MPTLQFMRKRMLETFKTNVTTAQVMKLFTAPKEPKRSWLAHYMYPMAISDACSGCTYYLVLSNIVQYASADLRTVLMAKVDGTRMVYREQAEELAHFAQAWELDTAKQKNLSKEVVGAVGERREEETIICHECGEVRRLLTVCPN</sequence>
<protein>
    <submittedName>
        <fullName evidence="1">Uncharacterized protein</fullName>
    </submittedName>
</protein>
<dbReference type="AlphaFoldDB" id="A0A6G0SE66"/>
<name>A0A6G0SE66_9STRA</name>
<dbReference type="EMBL" id="QXFY01000109">
    <property type="protein sequence ID" value="KAE9356581.1"/>
    <property type="molecule type" value="Genomic_DNA"/>
</dbReference>
<evidence type="ECO:0000313" key="1">
    <source>
        <dbReference type="EMBL" id="KAE9356581.1"/>
    </source>
</evidence>
<comment type="caution">
    <text evidence="1">The sequence shown here is derived from an EMBL/GenBank/DDBJ whole genome shotgun (WGS) entry which is preliminary data.</text>
</comment>
<reference evidence="1 2" key="1">
    <citation type="submission" date="2018-09" db="EMBL/GenBank/DDBJ databases">
        <title>Genomic investigation of the strawberry pathogen Phytophthora fragariae indicates pathogenicity is determined by transcriptional variation in three key races.</title>
        <authorList>
            <person name="Adams T.M."/>
            <person name="Armitage A.D."/>
            <person name="Sobczyk M.K."/>
            <person name="Bates H.J."/>
            <person name="Dunwell J.M."/>
            <person name="Nellist C.F."/>
            <person name="Harrison R.J."/>
        </authorList>
    </citation>
    <scope>NUCLEOTIDE SEQUENCE [LARGE SCALE GENOMIC DNA]</scope>
    <source>
        <strain evidence="1 2">NOV-77</strain>
    </source>
</reference>
<gene>
    <name evidence="1" type="ORF">PF008_g3550</name>
</gene>
<accession>A0A6G0SE66</accession>
<organism evidence="1 2">
    <name type="scientific">Phytophthora fragariae</name>
    <dbReference type="NCBI Taxonomy" id="53985"/>
    <lineage>
        <taxon>Eukaryota</taxon>
        <taxon>Sar</taxon>
        <taxon>Stramenopiles</taxon>
        <taxon>Oomycota</taxon>
        <taxon>Peronosporomycetes</taxon>
        <taxon>Peronosporales</taxon>
        <taxon>Peronosporaceae</taxon>
        <taxon>Phytophthora</taxon>
    </lineage>
</organism>